<evidence type="ECO:0000313" key="2">
    <source>
        <dbReference type="EMBL" id="OXU18724.1"/>
    </source>
</evidence>
<organism evidence="2 3">
    <name type="scientific">Trichomalopsis sarcophagae</name>
    <dbReference type="NCBI Taxonomy" id="543379"/>
    <lineage>
        <taxon>Eukaryota</taxon>
        <taxon>Metazoa</taxon>
        <taxon>Ecdysozoa</taxon>
        <taxon>Arthropoda</taxon>
        <taxon>Hexapoda</taxon>
        <taxon>Insecta</taxon>
        <taxon>Pterygota</taxon>
        <taxon>Neoptera</taxon>
        <taxon>Endopterygota</taxon>
        <taxon>Hymenoptera</taxon>
        <taxon>Apocrita</taxon>
        <taxon>Proctotrupomorpha</taxon>
        <taxon>Chalcidoidea</taxon>
        <taxon>Pteromalidae</taxon>
        <taxon>Pteromalinae</taxon>
        <taxon>Trichomalopsis</taxon>
    </lineage>
</organism>
<dbReference type="Proteomes" id="UP000215335">
    <property type="component" value="Unassembled WGS sequence"/>
</dbReference>
<gene>
    <name evidence="2" type="ORF">TSAR_009831</name>
</gene>
<protein>
    <recommendedName>
        <fullName evidence="4">Protein sleepless</fullName>
    </recommendedName>
</protein>
<feature type="signal peptide" evidence="1">
    <location>
        <begin position="1"/>
        <end position="23"/>
    </location>
</feature>
<evidence type="ECO:0000256" key="1">
    <source>
        <dbReference type="SAM" id="SignalP"/>
    </source>
</evidence>
<evidence type="ECO:0008006" key="4">
    <source>
        <dbReference type="Google" id="ProtNLM"/>
    </source>
</evidence>
<evidence type="ECO:0000313" key="3">
    <source>
        <dbReference type="Proteomes" id="UP000215335"/>
    </source>
</evidence>
<keyword evidence="3" id="KW-1185">Reference proteome</keyword>
<dbReference type="AlphaFoldDB" id="A0A232EK30"/>
<keyword evidence="1" id="KW-0732">Signal</keyword>
<dbReference type="EMBL" id="NNAY01003881">
    <property type="protein sequence ID" value="OXU18724.1"/>
    <property type="molecule type" value="Genomic_DNA"/>
</dbReference>
<name>A0A232EK30_9HYME</name>
<comment type="caution">
    <text evidence="2">The sequence shown here is derived from an EMBL/GenBank/DDBJ whole genome shotgun (WGS) entry which is preliminary data.</text>
</comment>
<sequence length="193" mass="21281">MSISKSVIALALCFLLSTESVFSKVGKCYQCDSATDVDCALNLKQKKFIFNCKDTPTGEGFFNLNENIANVEFVCVKAIITKSFFGNKTLKMLVHGCGTKDTCNEKPDPKTGITLAECNTCTNSFWSNVLQRPVGGVYKTARATGVPFFLRGFSWKVFLVEMFSNLLAVTRQSLCLFRQIFDTVTGQGLGNQT</sequence>
<accession>A0A232EK30</accession>
<feature type="chain" id="PRO_5012669416" description="Protein sleepless" evidence="1">
    <location>
        <begin position="24"/>
        <end position="193"/>
    </location>
</feature>
<reference evidence="2 3" key="1">
    <citation type="journal article" date="2017" name="Curr. Biol.">
        <title>The Evolution of Venom by Co-option of Single-Copy Genes.</title>
        <authorList>
            <person name="Martinson E.O."/>
            <person name="Mrinalini"/>
            <person name="Kelkar Y.D."/>
            <person name="Chang C.H."/>
            <person name="Werren J.H."/>
        </authorList>
    </citation>
    <scope>NUCLEOTIDE SEQUENCE [LARGE SCALE GENOMIC DNA]</scope>
    <source>
        <strain evidence="2 3">Alberta</strain>
        <tissue evidence="2">Whole body</tissue>
    </source>
</reference>
<proteinExistence type="predicted"/>